<sequence length="150" mass="15596">MKFSSTVLFGLGLVAGSHAHPLEERDVQVAHLTFHGGPASYDLAVPADGTLVYTNNDLSISIIDAPDYNAGSQCTFNTAGDKALVSSIDTQTGMQSLIVGPPQPIISVSCQGSCIPTYGACFVNGQYTGACCNGFCAATRCRPWNISSTA</sequence>
<keyword evidence="2" id="KW-1185">Reference proteome</keyword>
<accession>A0ACB9Z417</accession>
<organism evidence="1 2">
    <name type="scientific">Hypoxylon rubiginosum</name>
    <dbReference type="NCBI Taxonomy" id="110542"/>
    <lineage>
        <taxon>Eukaryota</taxon>
        <taxon>Fungi</taxon>
        <taxon>Dikarya</taxon>
        <taxon>Ascomycota</taxon>
        <taxon>Pezizomycotina</taxon>
        <taxon>Sordariomycetes</taxon>
        <taxon>Xylariomycetidae</taxon>
        <taxon>Xylariales</taxon>
        <taxon>Hypoxylaceae</taxon>
        <taxon>Hypoxylon</taxon>
    </lineage>
</organism>
<dbReference type="Proteomes" id="UP001497700">
    <property type="component" value="Unassembled WGS sequence"/>
</dbReference>
<name>A0ACB9Z417_9PEZI</name>
<proteinExistence type="predicted"/>
<evidence type="ECO:0000313" key="1">
    <source>
        <dbReference type="EMBL" id="KAI4865978.1"/>
    </source>
</evidence>
<protein>
    <submittedName>
        <fullName evidence="1">Uncharacterized protein</fullName>
    </submittedName>
</protein>
<gene>
    <name evidence="1" type="ORF">F4820DRAFT_418278</name>
</gene>
<evidence type="ECO:0000313" key="2">
    <source>
        <dbReference type="Proteomes" id="UP001497700"/>
    </source>
</evidence>
<comment type="caution">
    <text evidence="1">The sequence shown here is derived from an EMBL/GenBank/DDBJ whole genome shotgun (WGS) entry which is preliminary data.</text>
</comment>
<reference evidence="1 2" key="1">
    <citation type="journal article" date="2022" name="New Phytol.">
        <title>Ecological generalism drives hyperdiversity of secondary metabolite gene clusters in xylarialean endophytes.</title>
        <authorList>
            <person name="Franco M.E.E."/>
            <person name="Wisecaver J.H."/>
            <person name="Arnold A.E."/>
            <person name="Ju Y.M."/>
            <person name="Slot J.C."/>
            <person name="Ahrendt S."/>
            <person name="Moore L.P."/>
            <person name="Eastman K.E."/>
            <person name="Scott K."/>
            <person name="Konkel Z."/>
            <person name="Mondo S.J."/>
            <person name="Kuo A."/>
            <person name="Hayes R.D."/>
            <person name="Haridas S."/>
            <person name="Andreopoulos B."/>
            <person name="Riley R."/>
            <person name="LaButti K."/>
            <person name="Pangilinan J."/>
            <person name="Lipzen A."/>
            <person name="Amirebrahimi M."/>
            <person name="Yan J."/>
            <person name="Adam C."/>
            <person name="Keymanesh K."/>
            <person name="Ng V."/>
            <person name="Louie K."/>
            <person name="Northen T."/>
            <person name="Drula E."/>
            <person name="Henrissat B."/>
            <person name="Hsieh H.M."/>
            <person name="Youens-Clark K."/>
            <person name="Lutzoni F."/>
            <person name="Miadlikowska J."/>
            <person name="Eastwood D.C."/>
            <person name="Hamelin R.C."/>
            <person name="Grigoriev I.V."/>
            <person name="U'Ren J.M."/>
        </authorList>
    </citation>
    <scope>NUCLEOTIDE SEQUENCE [LARGE SCALE GENOMIC DNA]</scope>
    <source>
        <strain evidence="1 2">CBS 119005</strain>
    </source>
</reference>
<dbReference type="EMBL" id="MU393464">
    <property type="protein sequence ID" value="KAI4865978.1"/>
    <property type="molecule type" value="Genomic_DNA"/>
</dbReference>